<dbReference type="Gene3D" id="3.90.550.10">
    <property type="entry name" value="Spore Coat Polysaccharide Biosynthesis Protein SpsA, Chain A"/>
    <property type="match status" value="1"/>
</dbReference>
<dbReference type="EMBL" id="FOZZ01000008">
    <property type="protein sequence ID" value="SFS97783.1"/>
    <property type="molecule type" value="Genomic_DNA"/>
</dbReference>
<dbReference type="PANTHER" id="PTHR22916">
    <property type="entry name" value="GLYCOSYLTRANSFERASE"/>
    <property type="match status" value="1"/>
</dbReference>
<protein>
    <submittedName>
        <fullName evidence="4">Glycosyltransferase involved in cell wall bisynthesis</fullName>
    </submittedName>
</protein>
<sequence length="344" mass="39967">MQSSAEMNREMKISIVVPIYNAARYLAECVDSVLAQSYTNFELILVDDGSSDSSVVICRQYVDKDGRIILLEKENGGVSSARNLGLRYASGDWVAFLDADDWIEPDYLNSFLSHDNLKTDFIIQGYKRIREGALIGENGYDIPCFNNFPDFLLYSERNLLINSPWLKLFRNDIIQRFNILFDIAYDLGEDHIFTLNYLQRIRSFSVSTARGYCYRMSTDLSSLTTKVVDLDSFRQYIVESNRLREALLYAYKADNRYIVQSRQEKNKYGVLLANAVFDKRRQLSVEDERKEFNKLHGILEPKYGVWAISKKLYIFYGLVLCAYRLGLYSTKLTVHLLNLLRKFQ</sequence>
<accession>A0A1I6U8L2</accession>
<dbReference type="PANTHER" id="PTHR22916:SF51">
    <property type="entry name" value="GLYCOSYLTRANSFERASE EPSH-RELATED"/>
    <property type="match status" value="1"/>
</dbReference>
<dbReference type="AlphaFoldDB" id="A0A1I6U8L2"/>
<evidence type="ECO:0000259" key="3">
    <source>
        <dbReference type="Pfam" id="PF00535"/>
    </source>
</evidence>
<dbReference type="GO" id="GO:0016758">
    <property type="term" value="F:hexosyltransferase activity"/>
    <property type="evidence" value="ECO:0007669"/>
    <property type="project" value="UniProtKB-ARBA"/>
</dbReference>
<name>A0A1I6U8L2_9SPHI</name>
<organism evidence="4 5">
    <name type="scientific">Sphingobacterium wenxiniae</name>
    <dbReference type="NCBI Taxonomy" id="683125"/>
    <lineage>
        <taxon>Bacteria</taxon>
        <taxon>Pseudomonadati</taxon>
        <taxon>Bacteroidota</taxon>
        <taxon>Sphingobacteriia</taxon>
        <taxon>Sphingobacteriales</taxon>
        <taxon>Sphingobacteriaceae</taxon>
        <taxon>Sphingobacterium</taxon>
    </lineage>
</organism>
<dbReference type="Proteomes" id="UP000198785">
    <property type="component" value="Unassembled WGS sequence"/>
</dbReference>
<evidence type="ECO:0000256" key="2">
    <source>
        <dbReference type="ARBA" id="ARBA00022679"/>
    </source>
</evidence>
<proteinExistence type="predicted"/>
<dbReference type="CDD" id="cd00761">
    <property type="entry name" value="Glyco_tranf_GTA_type"/>
    <property type="match status" value="1"/>
</dbReference>
<feature type="domain" description="Glycosyltransferase 2-like" evidence="3">
    <location>
        <begin position="14"/>
        <end position="170"/>
    </location>
</feature>
<gene>
    <name evidence="4" type="ORF">SAMN05660206_10854</name>
</gene>
<keyword evidence="5" id="KW-1185">Reference proteome</keyword>
<evidence type="ECO:0000256" key="1">
    <source>
        <dbReference type="ARBA" id="ARBA00022676"/>
    </source>
</evidence>
<dbReference type="STRING" id="683125.SAMN05660206_10854"/>
<dbReference type="InterPro" id="IPR029044">
    <property type="entry name" value="Nucleotide-diphossugar_trans"/>
</dbReference>
<evidence type="ECO:0000313" key="5">
    <source>
        <dbReference type="Proteomes" id="UP000198785"/>
    </source>
</evidence>
<evidence type="ECO:0000313" key="4">
    <source>
        <dbReference type="EMBL" id="SFS97783.1"/>
    </source>
</evidence>
<keyword evidence="1" id="KW-0328">Glycosyltransferase</keyword>
<dbReference type="InterPro" id="IPR001173">
    <property type="entry name" value="Glyco_trans_2-like"/>
</dbReference>
<dbReference type="Pfam" id="PF00535">
    <property type="entry name" value="Glycos_transf_2"/>
    <property type="match status" value="1"/>
</dbReference>
<keyword evidence="2 4" id="KW-0808">Transferase</keyword>
<dbReference type="SUPFAM" id="SSF53448">
    <property type="entry name" value="Nucleotide-diphospho-sugar transferases"/>
    <property type="match status" value="1"/>
</dbReference>
<reference evidence="4 5" key="1">
    <citation type="submission" date="2016-10" db="EMBL/GenBank/DDBJ databases">
        <authorList>
            <person name="de Groot N.N."/>
        </authorList>
    </citation>
    <scope>NUCLEOTIDE SEQUENCE [LARGE SCALE GENOMIC DNA]</scope>
    <source>
        <strain evidence="4 5">DSM 22789</strain>
    </source>
</reference>